<dbReference type="EMBL" id="BMMF01000004">
    <property type="protein sequence ID" value="GGK31142.1"/>
    <property type="molecule type" value="Genomic_DNA"/>
</dbReference>
<dbReference type="AlphaFoldDB" id="A0A917Q6N4"/>
<accession>A0A917Q6N4</accession>
<sequence length="158" mass="17089">MSRTGKRPRLQEREKILADAIQGVAAELRLVDLAILARYVHAGQHGNIDDLVCSSTELFFKPGTLRYGLQADVDLRWGGMPAVSLDLEFSHLDVTVFFNLILGSLNGGVDIQAVTFEGPPRSPQENTRRLAEALADARVAPWPAGAANQPGEGEGDRA</sequence>
<proteinExistence type="predicted"/>
<gene>
    <name evidence="1" type="ORF">GCM10011322_17190</name>
</gene>
<keyword evidence="2" id="KW-1185">Reference proteome</keyword>
<evidence type="ECO:0000313" key="2">
    <source>
        <dbReference type="Proteomes" id="UP000600449"/>
    </source>
</evidence>
<name>A0A917Q6N4_9HYPH</name>
<reference evidence="1 2" key="1">
    <citation type="journal article" date="2014" name="Int. J. Syst. Evol. Microbiol.">
        <title>Complete genome sequence of Corynebacterium casei LMG S-19264T (=DSM 44701T), isolated from a smear-ripened cheese.</title>
        <authorList>
            <consortium name="US DOE Joint Genome Institute (JGI-PGF)"/>
            <person name="Walter F."/>
            <person name="Albersmeier A."/>
            <person name="Kalinowski J."/>
            <person name="Ruckert C."/>
        </authorList>
    </citation>
    <scope>NUCLEOTIDE SEQUENCE [LARGE SCALE GENOMIC DNA]</scope>
    <source>
        <strain evidence="1 2">CGMCC 1.9161</strain>
    </source>
</reference>
<organism evidence="1 2">
    <name type="scientific">Salinarimonas ramus</name>
    <dbReference type="NCBI Taxonomy" id="690164"/>
    <lineage>
        <taxon>Bacteria</taxon>
        <taxon>Pseudomonadati</taxon>
        <taxon>Pseudomonadota</taxon>
        <taxon>Alphaproteobacteria</taxon>
        <taxon>Hyphomicrobiales</taxon>
        <taxon>Salinarimonadaceae</taxon>
        <taxon>Salinarimonas</taxon>
    </lineage>
</organism>
<protein>
    <submittedName>
        <fullName evidence="1">Uncharacterized protein</fullName>
    </submittedName>
</protein>
<dbReference type="Proteomes" id="UP000600449">
    <property type="component" value="Unassembled WGS sequence"/>
</dbReference>
<evidence type="ECO:0000313" key="1">
    <source>
        <dbReference type="EMBL" id="GGK31142.1"/>
    </source>
</evidence>
<comment type="caution">
    <text evidence="1">The sequence shown here is derived from an EMBL/GenBank/DDBJ whole genome shotgun (WGS) entry which is preliminary data.</text>
</comment>
<dbReference type="RefSeq" id="WP_188911683.1">
    <property type="nucleotide sequence ID" value="NZ_BMMF01000004.1"/>
</dbReference>